<dbReference type="InterPro" id="IPR036444">
    <property type="entry name" value="PLipase_A2_dom_sf"/>
</dbReference>
<evidence type="ECO:0000256" key="2">
    <source>
        <dbReference type="ARBA" id="ARBA00022525"/>
    </source>
</evidence>
<name>A0ABT0WES2_9BACI</name>
<sequence>MAVRRRKSIPLCIFPGYRWCGPGCSGPGAPINDVDACCQRHDLCLSRGIAPCRCDYEFMDCLSRKMNPRTQKGRNAALMYQFMKVKTSLTCGRVINTLLLRKSI</sequence>
<dbReference type="SUPFAM" id="SSF48619">
    <property type="entry name" value="Phospholipase A2, PLA2"/>
    <property type="match status" value="1"/>
</dbReference>
<comment type="caution">
    <text evidence="3">The sequence shown here is derived from an EMBL/GenBank/DDBJ whole genome shotgun (WGS) entry which is preliminary data.</text>
</comment>
<accession>A0ABT0WES2</accession>
<evidence type="ECO:0000313" key="3">
    <source>
        <dbReference type="EMBL" id="MCM2534055.1"/>
    </source>
</evidence>
<evidence type="ECO:0000313" key="4">
    <source>
        <dbReference type="Proteomes" id="UP001523262"/>
    </source>
</evidence>
<dbReference type="EMBL" id="JAMQCR010000001">
    <property type="protein sequence ID" value="MCM2534055.1"/>
    <property type="molecule type" value="Genomic_DNA"/>
</dbReference>
<proteinExistence type="predicted"/>
<keyword evidence="2" id="KW-0964">Secreted</keyword>
<comment type="subcellular location">
    <subcellularLocation>
        <location evidence="1">Secreted</location>
    </subcellularLocation>
</comment>
<dbReference type="Gene3D" id="1.20.90.10">
    <property type="entry name" value="Phospholipase A2 domain"/>
    <property type="match status" value="1"/>
</dbReference>
<keyword evidence="4" id="KW-1185">Reference proteome</keyword>
<evidence type="ECO:0000256" key="1">
    <source>
        <dbReference type="ARBA" id="ARBA00004613"/>
    </source>
</evidence>
<dbReference type="Proteomes" id="UP001523262">
    <property type="component" value="Unassembled WGS sequence"/>
</dbReference>
<dbReference type="PROSITE" id="PS00118">
    <property type="entry name" value="PA2_HIS"/>
    <property type="match status" value="1"/>
</dbReference>
<dbReference type="InterPro" id="IPR033113">
    <property type="entry name" value="PLA2_histidine"/>
</dbReference>
<organism evidence="3 4">
    <name type="scientific">Neobacillus pocheonensis</name>
    <dbReference type="NCBI Taxonomy" id="363869"/>
    <lineage>
        <taxon>Bacteria</taxon>
        <taxon>Bacillati</taxon>
        <taxon>Bacillota</taxon>
        <taxon>Bacilli</taxon>
        <taxon>Bacillales</taxon>
        <taxon>Bacillaceae</taxon>
        <taxon>Neobacillus</taxon>
    </lineage>
</organism>
<gene>
    <name evidence="3" type="ORF">NDK43_18910</name>
</gene>
<protein>
    <submittedName>
        <fullName evidence="3">Phospholipase</fullName>
    </submittedName>
</protein>
<reference evidence="3 4" key="1">
    <citation type="submission" date="2022-06" db="EMBL/GenBank/DDBJ databases">
        <authorList>
            <person name="Jeon C.O."/>
        </authorList>
    </citation>
    <scope>NUCLEOTIDE SEQUENCE [LARGE SCALE GENOMIC DNA]</scope>
    <source>
        <strain evidence="3 4">KCTC 13943</strain>
    </source>
</reference>